<evidence type="ECO:0000313" key="2">
    <source>
        <dbReference type="Proteomes" id="UP000053859"/>
    </source>
</evidence>
<keyword evidence="2" id="KW-1185">Reference proteome</keyword>
<reference evidence="1" key="1">
    <citation type="journal article" date="2015" name="Genome Announc.">
        <title>Draft Genome Sequence of Thiostrepton-Producing Streptomyces azureus ATCC 14921.</title>
        <authorList>
            <person name="Sakihara K."/>
            <person name="Maeda J."/>
            <person name="Tashiro K."/>
            <person name="Fujino Y."/>
            <person name="Kuhara S."/>
            <person name="Ohshima T."/>
            <person name="Ogata S."/>
            <person name="Doi K."/>
        </authorList>
    </citation>
    <scope>NUCLEOTIDE SEQUENCE [LARGE SCALE GENOMIC DNA]</scope>
    <source>
        <strain evidence="1">ATCC14921</strain>
    </source>
</reference>
<dbReference type="AlphaFoldDB" id="A0A0K8PG36"/>
<dbReference type="Proteomes" id="UP000053859">
    <property type="component" value="Unassembled WGS sequence"/>
</dbReference>
<protein>
    <submittedName>
        <fullName evidence="1">Uncharacterized protein</fullName>
    </submittedName>
</protein>
<name>A0A0K8PG36_STRAJ</name>
<organism evidence="1 2">
    <name type="scientific">Streptomyces azureus</name>
    <dbReference type="NCBI Taxonomy" id="146537"/>
    <lineage>
        <taxon>Bacteria</taxon>
        <taxon>Bacillati</taxon>
        <taxon>Actinomycetota</taxon>
        <taxon>Actinomycetes</taxon>
        <taxon>Kitasatosporales</taxon>
        <taxon>Streptomycetaceae</taxon>
        <taxon>Streptomyces</taxon>
    </lineage>
</organism>
<gene>
    <name evidence="1" type="ORF">SAZU_1587</name>
</gene>
<accession>A0A0K8PG36</accession>
<dbReference type="EMBL" id="DF968221">
    <property type="protein sequence ID" value="GAP46850.1"/>
    <property type="molecule type" value="Genomic_DNA"/>
</dbReference>
<proteinExistence type="predicted"/>
<evidence type="ECO:0000313" key="1">
    <source>
        <dbReference type="EMBL" id="GAP46850.1"/>
    </source>
</evidence>
<dbReference type="PATRIC" id="fig|146537.3.peg.1674"/>
<sequence>MFESRVVAVSSNHSPERYHLTLTSAGRPVMHGWWGSEPVARSKFTRWIGEHGTLPDARVTLVDEDTGAVLTEWPDEA</sequence>